<dbReference type="SMART" id="SM00020">
    <property type="entry name" value="Tryp_SPc"/>
    <property type="match status" value="1"/>
</dbReference>
<dbReference type="PRINTS" id="PR00722">
    <property type="entry name" value="CHYMOTRYPSIN"/>
</dbReference>
<dbReference type="InterPro" id="IPR043504">
    <property type="entry name" value="Peptidase_S1_PA_chymotrypsin"/>
</dbReference>
<sequence>MHCIIRLSLTLCFVLVCVCGKGGFGASQPRTHGVDGGEIPVRRLDGGVGLPTSERINGKDVFNIESFPYVVGLYQRLGGREIYVCSGTVVHRNVVLSAAHCFLEFIPDSSYQVCYGIANLTKKNRICTPMVARKLQNSFNRDATTGPFDLALIKTKDRIDSPRTEIATVDFRLKSTKGKRAGFLLGFGPSASEPSERLRYLKAVHSRMELCVNHTNAKYFQCARSGKNSGLGGPCVGDSGGPLVEGPVHNPKHHRVLGVLSYTFIDSGGKLDLIL</sequence>
<keyword evidence="2" id="KW-0720">Serine protease</keyword>
<feature type="signal peptide" evidence="3">
    <location>
        <begin position="1"/>
        <end position="20"/>
    </location>
</feature>
<keyword evidence="2" id="KW-0645">Protease</keyword>
<feature type="domain" description="Peptidase S1" evidence="4">
    <location>
        <begin position="55"/>
        <end position="275"/>
    </location>
</feature>
<reference evidence="5 6" key="1">
    <citation type="journal article" date="2023" name="Nat. Commun.">
        <title>Origin of minicircular mitochondrial genomes in red algae.</title>
        <authorList>
            <person name="Lee Y."/>
            <person name="Cho C.H."/>
            <person name="Lee Y.M."/>
            <person name="Park S.I."/>
            <person name="Yang J.H."/>
            <person name="West J.A."/>
            <person name="Bhattacharya D."/>
            <person name="Yoon H.S."/>
        </authorList>
    </citation>
    <scope>NUCLEOTIDE SEQUENCE [LARGE SCALE GENOMIC DNA]</scope>
    <source>
        <strain evidence="5 6">CCMP1338</strain>
        <tissue evidence="5">Whole cell</tissue>
    </source>
</reference>
<dbReference type="InterPro" id="IPR001254">
    <property type="entry name" value="Trypsin_dom"/>
</dbReference>
<keyword evidence="1" id="KW-1015">Disulfide bond</keyword>
<keyword evidence="2" id="KW-0378">Hydrolase</keyword>
<dbReference type="InterPro" id="IPR009003">
    <property type="entry name" value="Peptidase_S1_PA"/>
</dbReference>
<dbReference type="PANTHER" id="PTHR24260">
    <property type="match status" value="1"/>
</dbReference>
<dbReference type="EMBL" id="JAMWBK010000002">
    <property type="protein sequence ID" value="KAJ8907507.1"/>
    <property type="molecule type" value="Genomic_DNA"/>
</dbReference>
<name>A0AAV8V2A1_9RHOD</name>
<keyword evidence="3" id="KW-0732">Signal</keyword>
<protein>
    <recommendedName>
        <fullName evidence="4">Peptidase S1 domain-containing protein</fullName>
    </recommendedName>
</protein>
<keyword evidence="6" id="KW-1185">Reference proteome</keyword>
<dbReference type="PANTHER" id="PTHR24260:SF148">
    <property type="entry name" value="IP09309P-RELATED"/>
    <property type="match status" value="1"/>
</dbReference>
<evidence type="ECO:0000313" key="5">
    <source>
        <dbReference type="EMBL" id="KAJ8907507.1"/>
    </source>
</evidence>
<evidence type="ECO:0000313" key="6">
    <source>
        <dbReference type="Proteomes" id="UP001157974"/>
    </source>
</evidence>
<feature type="chain" id="PRO_5043406760" description="Peptidase S1 domain-containing protein" evidence="3">
    <location>
        <begin position="21"/>
        <end position="275"/>
    </location>
</feature>
<dbReference type="InterPro" id="IPR033116">
    <property type="entry name" value="TRYPSIN_SER"/>
</dbReference>
<proteinExistence type="predicted"/>
<evidence type="ECO:0000256" key="2">
    <source>
        <dbReference type="RuleBase" id="RU363034"/>
    </source>
</evidence>
<dbReference type="Proteomes" id="UP001157974">
    <property type="component" value="Unassembled WGS sequence"/>
</dbReference>
<dbReference type="InterPro" id="IPR018114">
    <property type="entry name" value="TRYPSIN_HIS"/>
</dbReference>
<evidence type="ECO:0000259" key="4">
    <source>
        <dbReference type="PROSITE" id="PS50240"/>
    </source>
</evidence>
<evidence type="ECO:0000256" key="1">
    <source>
        <dbReference type="ARBA" id="ARBA00023157"/>
    </source>
</evidence>
<dbReference type="AlphaFoldDB" id="A0AAV8V2A1"/>
<dbReference type="PROSITE" id="PS50240">
    <property type="entry name" value="TRYPSIN_DOM"/>
    <property type="match status" value="1"/>
</dbReference>
<dbReference type="Pfam" id="PF00089">
    <property type="entry name" value="Trypsin"/>
    <property type="match status" value="1"/>
</dbReference>
<comment type="caution">
    <text evidence="5">The sequence shown here is derived from an EMBL/GenBank/DDBJ whole genome shotgun (WGS) entry which is preliminary data.</text>
</comment>
<organism evidence="5 6">
    <name type="scientific">Rhodosorus marinus</name>
    <dbReference type="NCBI Taxonomy" id="101924"/>
    <lineage>
        <taxon>Eukaryota</taxon>
        <taxon>Rhodophyta</taxon>
        <taxon>Stylonematophyceae</taxon>
        <taxon>Stylonematales</taxon>
        <taxon>Stylonemataceae</taxon>
        <taxon>Rhodosorus</taxon>
    </lineage>
</organism>
<dbReference type="InterPro" id="IPR001314">
    <property type="entry name" value="Peptidase_S1A"/>
</dbReference>
<dbReference type="SUPFAM" id="SSF50494">
    <property type="entry name" value="Trypsin-like serine proteases"/>
    <property type="match status" value="1"/>
</dbReference>
<gene>
    <name evidence="5" type="ORF">NDN08_007618</name>
</gene>
<dbReference type="PROSITE" id="PS00135">
    <property type="entry name" value="TRYPSIN_SER"/>
    <property type="match status" value="1"/>
</dbReference>
<dbReference type="Gene3D" id="2.40.10.10">
    <property type="entry name" value="Trypsin-like serine proteases"/>
    <property type="match status" value="1"/>
</dbReference>
<dbReference type="GO" id="GO:0004252">
    <property type="term" value="F:serine-type endopeptidase activity"/>
    <property type="evidence" value="ECO:0007669"/>
    <property type="project" value="InterPro"/>
</dbReference>
<accession>A0AAV8V2A1</accession>
<dbReference type="InterPro" id="IPR051333">
    <property type="entry name" value="CLIP_Serine_Protease"/>
</dbReference>
<dbReference type="GO" id="GO:0006508">
    <property type="term" value="P:proteolysis"/>
    <property type="evidence" value="ECO:0007669"/>
    <property type="project" value="UniProtKB-KW"/>
</dbReference>
<dbReference type="PROSITE" id="PS00134">
    <property type="entry name" value="TRYPSIN_HIS"/>
    <property type="match status" value="1"/>
</dbReference>
<evidence type="ECO:0000256" key="3">
    <source>
        <dbReference type="SAM" id="SignalP"/>
    </source>
</evidence>